<evidence type="ECO:0000256" key="10">
    <source>
        <dbReference type="ARBA" id="ARBA00022967"/>
    </source>
</evidence>
<evidence type="ECO:0000256" key="11">
    <source>
        <dbReference type="ARBA" id="ARBA00022989"/>
    </source>
</evidence>
<dbReference type="Gene3D" id="3.40.1110.10">
    <property type="entry name" value="Calcium-transporting ATPase, cytoplasmic domain N"/>
    <property type="match status" value="1"/>
</dbReference>
<evidence type="ECO:0000256" key="14">
    <source>
        <dbReference type="RuleBase" id="RU362081"/>
    </source>
</evidence>
<dbReference type="PROSITE" id="PS00154">
    <property type="entry name" value="ATPASE_E1_E2"/>
    <property type="match status" value="1"/>
</dbReference>
<gene>
    <name evidence="16" type="ORF">CHCC16736_0576</name>
</gene>
<dbReference type="PANTHER" id="PTHR43079:SF1">
    <property type="entry name" value="CADMIUM_ZINC-TRANSPORTING ATPASE HMA1, CHLOROPLASTIC-RELATED"/>
    <property type="match status" value="1"/>
</dbReference>
<dbReference type="PRINTS" id="PR00119">
    <property type="entry name" value="CATATPASE"/>
</dbReference>
<dbReference type="PROSITE" id="PS01229">
    <property type="entry name" value="COF_2"/>
    <property type="match status" value="1"/>
</dbReference>
<feature type="transmembrane region" description="Helical" evidence="14">
    <location>
        <begin position="590"/>
        <end position="609"/>
    </location>
</feature>
<evidence type="ECO:0000256" key="4">
    <source>
        <dbReference type="ARBA" id="ARBA00022553"/>
    </source>
</evidence>
<dbReference type="InterPro" id="IPR023298">
    <property type="entry name" value="ATPase_P-typ_TM_dom_sf"/>
</dbReference>
<dbReference type="InterPro" id="IPR059000">
    <property type="entry name" value="ATPase_P-type_domA"/>
</dbReference>
<dbReference type="Gene3D" id="2.70.150.10">
    <property type="entry name" value="Calcium-transporting ATPase, cytoplasmic transduction domain A"/>
    <property type="match status" value="1"/>
</dbReference>
<dbReference type="SUPFAM" id="SSF81653">
    <property type="entry name" value="Calcium ATPase, transduction domain A"/>
    <property type="match status" value="1"/>
</dbReference>
<dbReference type="SFLD" id="SFLDS00003">
    <property type="entry name" value="Haloacid_Dehalogenase"/>
    <property type="match status" value="1"/>
</dbReference>
<keyword evidence="8 14" id="KW-0067">ATP-binding</keyword>
<keyword evidence="14" id="KW-1003">Cell membrane</keyword>
<evidence type="ECO:0000256" key="5">
    <source>
        <dbReference type="ARBA" id="ARBA00022692"/>
    </source>
</evidence>
<dbReference type="PANTHER" id="PTHR43079">
    <property type="entry name" value="PROBABLE CADMIUM/ZINC-TRANSPORTING ATPASE HMA1"/>
    <property type="match status" value="1"/>
</dbReference>
<evidence type="ECO:0000256" key="12">
    <source>
        <dbReference type="ARBA" id="ARBA00023065"/>
    </source>
</evidence>
<dbReference type="InterPro" id="IPR001757">
    <property type="entry name" value="P_typ_ATPase"/>
</dbReference>
<keyword evidence="13 14" id="KW-0472">Membrane</keyword>
<dbReference type="Pfam" id="PF00702">
    <property type="entry name" value="Hydrolase"/>
    <property type="match status" value="1"/>
</dbReference>
<keyword evidence="4" id="KW-0597">Phosphoprotein</keyword>
<evidence type="ECO:0000313" key="16">
    <source>
        <dbReference type="EMBL" id="TWL22113.1"/>
    </source>
</evidence>
<dbReference type="InterPro" id="IPR036412">
    <property type="entry name" value="HAD-like_sf"/>
</dbReference>
<evidence type="ECO:0000256" key="2">
    <source>
        <dbReference type="ARBA" id="ARBA00006024"/>
    </source>
</evidence>
<keyword evidence="12" id="KW-0406">Ion transport</keyword>
<dbReference type="GO" id="GO:0016887">
    <property type="term" value="F:ATP hydrolysis activity"/>
    <property type="evidence" value="ECO:0007669"/>
    <property type="project" value="InterPro"/>
</dbReference>
<dbReference type="SUPFAM" id="SSF56784">
    <property type="entry name" value="HAD-like"/>
    <property type="match status" value="1"/>
</dbReference>
<comment type="similarity">
    <text evidence="2 14">Belongs to the cation transport ATPase (P-type) (TC 3.A.3) family. Type IB subfamily.</text>
</comment>
<dbReference type="InterPro" id="IPR023214">
    <property type="entry name" value="HAD_sf"/>
</dbReference>
<evidence type="ECO:0000256" key="1">
    <source>
        <dbReference type="ARBA" id="ARBA00004651"/>
    </source>
</evidence>
<dbReference type="SUPFAM" id="SSF81665">
    <property type="entry name" value="Calcium ATPase, transmembrane domain M"/>
    <property type="match status" value="1"/>
</dbReference>
<evidence type="ECO:0000256" key="7">
    <source>
        <dbReference type="ARBA" id="ARBA00022741"/>
    </source>
</evidence>
<evidence type="ECO:0000256" key="6">
    <source>
        <dbReference type="ARBA" id="ARBA00022723"/>
    </source>
</evidence>
<evidence type="ECO:0000256" key="8">
    <source>
        <dbReference type="ARBA" id="ARBA00022840"/>
    </source>
</evidence>
<dbReference type="RefSeq" id="WP_026699247.1">
    <property type="nucleotide sequence ID" value="NZ_CAMFKN010000008.1"/>
</dbReference>
<dbReference type="AlphaFoldDB" id="A0A415J208"/>
<keyword evidence="10" id="KW-1278">Translocase</keyword>
<evidence type="ECO:0000256" key="9">
    <source>
        <dbReference type="ARBA" id="ARBA00022842"/>
    </source>
</evidence>
<comment type="caution">
    <text evidence="16">The sequence shown here is derived from an EMBL/GenBank/DDBJ whole genome shotgun (WGS) entry which is preliminary data.</text>
</comment>
<feature type="transmembrane region" description="Helical" evidence="14">
    <location>
        <begin position="251"/>
        <end position="270"/>
    </location>
</feature>
<dbReference type="InterPro" id="IPR008250">
    <property type="entry name" value="ATPase_P-typ_transduc_dom_A_sf"/>
</dbReference>
<dbReference type="Gene3D" id="3.40.50.1000">
    <property type="entry name" value="HAD superfamily/HAD-like"/>
    <property type="match status" value="1"/>
</dbReference>
<evidence type="ECO:0000256" key="13">
    <source>
        <dbReference type="ARBA" id="ARBA00023136"/>
    </source>
</evidence>
<dbReference type="InterPro" id="IPR051949">
    <property type="entry name" value="Cation_Transport_ATPase"/>
</dbReference>
<accession>A0A415J208</accession>
<feature type="transmembrane region" description="Helical" evidence="14">
    <location>
        <begin position="78"/>
        <end position="97"/>
    </location>
</feature>
<keyword evidence="6 14" id="KW-0479">Metal-binding</keyword>
<dbReference type="GO" id="GO:0019829">
    <property type="term" value="F:ATPase-coupled monoatomic cation transmembrane transporter activity"/>
    <property type="evidence" value="ECO:0007669"/>
    <property type="project" value="InterPro"/>
</dbReference>
<feature type="domain" description="P-type ATPase A" evidence="15">
    <location>
        <begin position="132"/>
        <end position="232"/>
    </location>
</feature>
<dbReference type="GO" id="GO:0005886">
    <property type="term" value="C:plasma membrane"/>
    <property type="evidence" value="ECO:0007669"/>
    <property type="project" value="UniProtKB-SubCell"/>
</dbReference>
<dbReference type="InterPro" id="IPR023299">
    <property type="entry name" value="ATPase_P-typ_cyto_dom_N"/>
</dbReference>
<dbReference type="InterPro" id="IPR027256">
    <property type="entry name" value="P-typ_ATPase_IB"/>
</dbReference>
<dbReference type="FunFam" id="2.70.150.10:FF:000002">
    <property type="entry name" value="Copper-transporting ATPase 1, putative"/>
    <property type="match status" value="1"/>
</dbReference>
<dbReference type="PRINTS" id="PR00941">
    <property type="entry name" value="CDATPASE"/>
</dbReference>
<proteinExistence type="inferred from homology"/>
<evidence type="ECO:0000313" key="17">
    <source>
        <dbReference type="Proteomes" id="UP000435910"/>
    </source>
</evidence>
<keyword evidence="11 14" id="KW-1133">Transmembrane helix</keyword>
<feature type="transmembrane region" description="Helical" evidence="14">
    <location>
        <begin position="282"/>
        <end position="306"/>
    </location>
</feature>
<keyword evidence="7 14" id="KW-0547">Nucleotide-binding</keyword>
<sequence length="635" mass="67689">MQLEIGKQSQQNRHTLQFENWRQHGELIAALLSGLLILAGWLLSGNETLSVVLFILAFCIGGFAKAKEGIQETLSEKTLNVELLMIFAAVGSALIGYWAEGAVLIFIFSLSGALETYTLNKSKRDLTSLMKLEPEEAVLLEKEGTRTVAAADLQAGDLILVKPGERIAADGEIETGKTSIDESALTGESIPAEKTLGDAVFAGTVNLSGSLTVRVTKANEDSLFKKIIRLVESAQNSVSPSQAFIERFENIYVKGVLLAVGLLLFLPHFLLGWSWSETFYRAMVFMVVASPCSLVASIMPAALSLISNGARNGLLVKGSVFLEKLGNSKIVALDKTGTITNGKPGVEDMLLAADIEERECLEAAAAIEKQSGHPLAKAIVEYAEAKGIKPAANVSIEETSGFGVQARYNGETWLIGKAGFVGEEAAGQFLTAAVQELAKQGKTIVFMKKGEKIAGCFALKDQIRPEAKAVVEELNALGVQTAMLTGDQPETAAAIAREAGLKIVVSECLPDRKVEEAKKLKKTYGTIVMVGDGINDAPALAAADVGIAMGGGTDVALETADVVLMKNELTGLTKMIRLSRKMNTIIKQNVIFSLAVICLLICSNFLQILDLPLGVIGHEGSTLLVILNGLRLLKS</sequence>
<protein>
    <submittedName>
        <fullName evidence="16">Zinc-transporting ATPase</fullName>
    </submittedName>
</protein>
<dbReference type="InterPro" id="IPR018303">
    <property type="entry name" value="ATPase_P-typ_P_site"/>
</dbReference>
<name>A0A415J208_BACLI</name>
<dbReference type="CDD" id="cd07551">
    <property type="entry name" value="P-type_ATPase_HM_ZosA_PfeT-like"/>
    <property type="match status" value="1"/>
</dbReference>
<evidence type="ECO:0000256" key="3">
    <source>
        <dbReference type="ARBA" id="ARBA00022448"/>
    </source>
</evidence>
<dbReference type="NCBIfam" id="TIGR01525">
    <property type="entry name" value="ATPase-IB_hvy"/>
    <property type="match status" value="1"/>
</dbReference>
<dbReference type="NCBIfam" id="TIGR01494">
    <property type="entry name" value="ATPase_P-type"/>
    <property type="match status" value="1"/>
</dbReference>
<dbReference type="SFLD" id="SFLDF00027">
    <property type="entry name" value="p-type_atpase"/>
    <property type="match status" value="1"/>
</dbReference>
<dbReference type="GO" id="GO:0046872">
    <property type="term" value="F:metal ion binding"/>
    <property type="evidence" value="ECO:0007669"/>
    <property type="project" value="UniProtKB-KW"/>
</dbReference>
<feature type="transmembrane region" description="Helical" evidence="14">
    <location>
        <begin position="49"/>
        <end position="66"/>
    </location>
</feature>
<organism evidence="16 17">
    <name type="scientific">Bacillus licheniformis</name>
    <dbReference type="NCBI Taxonomy" id="1402"/>
    <lineage>
        <taxon>Bacteria</taxon>
        <taxon>Bacillati</taxon>
        <taxon>Bacillota</taxon>
        <taxon>Bacilli</taxon>
        <taxon>Bacillales</taxon>
        <taxon>Bacillaceae</taxon>
        <taxon>Bacillus</taxon>
    </lineage>
</organism>
<dbReference type="EMBL" id="NILC01000030">
    <property type="protein sequence ID" value="TWL22113.1"/>
    <property type="molecule type" value="Genomic_DNA"/>
</dbReference>
<keyword evidence="5 14" id="KW-0812">Transmembrane</keyword>
<keyword evidence="3" id="KW-0813">Transport</keyword>
<dbReference type="Proteomes" id="UP000435910">
    <property type="component" value="Unassembled WGS sequence"/>
</dbReference>
<dbReference type="GO" id="GO:0005524">
    <property type="term" value="F:ATP binding"/>
    <property type="evidence" value="ECO:0007669"/>
    <property type="project" value="UniProtKB-UniRule"/>
</dbReference>
<dbReference type="SFLD" id="SFLDG00002">
    <property type="entry name" value="C1.7:_P-type_atpase_like"/>
    <property type="match status" value="1"/>
</dbReference>
<comment type="subcellular location">
    <subcellularLocation>
        <location evidence="1">Cell membrane</location>
        <topology evidence="1">Multi-pass membrane protein</topology>
    </subcellularLocation>
</comment>
<keyword evidence="9" id="KW-0460">Magnesium</keyword>
<evidence type="ECO:0000259" key="15">
    <source>
        <dbReference type="Pfam" id="PF00122"/>
    </source>
</evidence>
<feature type="transmembrane region" description="Helical" evidence="14">
    <location>
        <begin position="27"/>
        <end position="43"/>
    </location>
</feature>
<dbReference type="InterPro" id="IPR044492">
    <property type="entry name" value="P_typ_ATPase_HD_dom"/>
</dbReference>
<dbReference type="Pfam" id="PF00122">
    <property type="entry name" value="E1-E2_ATPase"/>
    <property type="match status" value="1"/>
</dbReference>
<reference evidence="16 17" key="1">
    <citation type="submission" date="2019-06" db="EMBL/GenBank/DDBJ databases">
        <title>Genome sequence analysis of &gt;100 Bacillus licheniformis strains suggests intrinsic resistance to this species.</title>
        <authorList>
            <person name="Wels M."/>
            <person name="Siezen R.J."/>
            <person name="Johansen E."/>
            <person name="Stuer-Lauridsen B."/>
            <person name="Bjerre K."/>
            <person name="Nielsen B.K.K."/>
        </authorList>
    </citation>
    <scope>NUCLEOTIDE SEQUENCE [LARGE SCALE GENOMIC DNA]</scope>
    <source>
        <strain evidence="16 17">BAC-16736</strain>
    </source>
</reference>